<accession>X1SDD7</accession>
<dbReference type="EMBL" id="BARW01020388">
    <property type="protein sequence ID" value="GAI91007.1"/>
    <property type="molecule type" value="Genomic_DNA"/>
</dbReference>
<proteinExistence type="predicted"/>
<organism evidence="1">
    <name type="scientific">marine sediment metagenome</name>
    <dbReference type="NCBI Taxonomy" id="412755"/>
    <lineage>
        <taxon>unclassified sequences</taxon>
        <taxon>metagenomes</taxon>
        <taxon>ecological metagenomes</taxon>
    </lineage>
</organism>
<gene>
    <name evidence="1" type="ORF">S12H4_34459</name>
</gene>
<evidence type="ECO:0000313" key="1">
    <source>
        <dbReference type="EMBL" id="GAI91007.1"/>
    </source>
</evidence>
<sequence>MVRQLLIGNRITRNLNNWDKGEALWRTQSSRESDNLSPGSAVGVGLADFVTRRLVSKIDYRVTYINCFTAMTPEKARLPAVGETDREAIEWAFQTIGAVEPQQARVVKIKNTLHLDELYISQPLVSELKAKPDWEVEQRAYEIRFDLEGNIYLA</sequence>
<reference evidence="1" key="1">
    <citation type="journal article" date="2014" name="Front. Microbiol.">
        <title>High frequency of phylogenetically diverse reductive dehalogenase-homologous genes in deep subseafloor sedimentary metagenomes.</title>
        <authorList>
            <person name="Kawai M."/>
            <person name="Futagami T."/>
            <person name="Toyoda A."/>
            <person name="Takaki Y."/>
            <person name="Nishi S."/>
            <person name="Hori S."/>
            <person name="Arai W."/>
            <person name="Tsubouchi T."/>
            <person name="Morono Y."/>
            <person name="Uchiyama I."/>
            <person name="Ito T."/>
            <person name="Fujiyama A."/>
            <person name="Inagaki F."/>
            <person name="Takami H."/>
        </authorList>
    </citation>
    <scope>NUCLEOTIDE SEQUENCE</scope>
    <source>
        <strain evidence="1">Expedition CK06-06</strain>
    </source>
</reference>
<name>X1SDD7_9ZZZZ</name>
<dbReference type="AlphaFoldDB" id="X1SDD7"/>
<comment type="caution">
    <text evidence="1">The sequence shown here is derived from an EMBL/GenBank/DDBJ whole genome shotgun (WGS) entry which is preliminary data.</text>
</comment>
<protein>
    <submittedName>
        <fullName evidence="1">Uncharacterized protein</fullName>
    </submittedName>
</protein>